<protein>
    <submittedName>
        <fullName evidence="6">S-adenosyl-L-methionine-dependent methyltransferase</fullName>
    </submittedName>
</protein>
<dbReference type="PIRSF" id="PIRSF005739">
    <property type="entry name" value="O-mtase"/>
    <property type="match status" value="1"/>
</dbReference>
<evidence type="ECO:0000259" key="5">
    <source>
        <dbReference type="Pfam" id="PF00891"/>
    </source>
</evidence>
<dbReference type="GO" id="GO:0032259">
    <property type="term" value="P:methylation"/>
    <property type="evidence" value="ECO:0007669"/>
    <property type="project" value="UniProtKB-KW"/>
</dbReference>
<dbReference type="PROSITE" id="PS51683">
    <property type="entry name" value="SAM_OMT_II"/>
    <property type="match status" value="1"/>
</dbReference>
<dbReference type="GO" id="GO:0008171">
    <property type="term" value="F:O-methyltransferase activity"/>
    <property type="evidence" value="ECO:0007669"/>
    <property type="project" value="InterPro"/>
</dbReference>
<proteinExistence type="predicted"/>
<organism evidence="6 7">
    <name type="scientific">Elsinoe ampelina</name>
    <dbReference type="NCBI Taxonomy" id="302913"/>
    <lineage>
        <taxon>Eukaryota</taxon>
        <taxon>Fungi</taxon>
        <taxon>Dikarya</taxon>
        <taxon>Ascomycota</taxon>
        <taxon>Pezizomycotina</taxon>
        <taxon>Dothideomycetes</taxon>
        <taxon>Dothideomycetidae</taxon>
        <taxon>Myriangiales</taxon>
        <taxon>Elsinoaceae</taxon>
        <taxon>Elsinoe</taxon>
    </lineage>
</organism>
<evidence type="ECO:0000256" key="4">
    <source>
        <dbReference type="PIRSR" id="PIRSR005739-1"/>
    </source>
</evidence>
<gene>
    <name evidence="6" type="ORF">BDZ85DRAFT_75685</name>
</gene>
<dbReference type="Proteomes" id="UP000799538">
    <property type="component" value="Unassembled WGS sequence"/>
</dbReference>
<dbReference type="Gene3D" id="3.40.50.150">
    <property type="entry name" value="Vaccinia Virus protein VP39"/>
    <property type="match status" value="1"/>
</dbReference>
<dbReference type="Gene3D" id="1.10.10.10">
    <property type="entry name" value="Winged helix-like DNA-binding domain superfamily/Winged helix DNA-binding domain"/>
    <property type="match status" value="1"/>
</dbReference>
<accession>A0A6A6GL62</accession>
<keyword evidence="1 6" id="KW-0489">Methyltransferase</keyword>
<reference evidence="7" key="1">
    <citation type="journal article" date="2020" name="Stud. Mycol.">
        <title>101 Dothideomycetes genomes: A test case for predicting lifestyles and emergence of pathogens.</title>
        <authorList>
            <person name="Haridas S."/>
            <person name="Albert R."/>
            <person name="Binder M."/>
            <person name="Bloem J."/>
            <person name="LaButti K."/>
            <person name="Salamov A."/>
            <person name="Andreopoulos B."/>
            <person name="Baker S."/>
            <person name="Barry K."/>
            <person name="Bills G."/>
            <person name="Bluhm B."/>
            <person name="Cannon C."/>
            <person name="Castanera R."/>
            <person name="Culley D."/>
            <person name="Daum C."/>
            <person name="Ezra D."/>
            <person name="Gonzalez J."/>
            <person name="Henrissat B."/>
            <person name="Kuo A."/>
            <person name="Liang C."/>
            <person name="Lipzen A."/>
            <person name="Lutzoni F."/>
            <person name="Magnuson J."/>
            <person name="Mondo S."/>
            <person name="Nolan M."/>
            <person name="Ohm R."/>
            <person name="Pangilinan J."/>
            <person name="Park H.-J."/>
            <person name="Ramirez L."/>
            <person name="Alfaro M."/>
            <person name="Sun H."/>
            <person name="Tritt A."/>
            <person name="Yoshinaga Y."/>
            <person name="Zwiers L.-H."/>
            <person name="Turgeon B."/>
            <person name="Goodwin S."/>
            <person name="Spatafora J."/>
            <person name="Crous P."/>
            <person name="Grigoriev I."/>
        </authorList>
    </citation>
    <scope>NUCLEOTIDE SEQUENCE [LARGE SCALE GENOMIC DNA]</scope>
    <source>
        <strain evidence="7">CECT 20119</strain>
    </source>
</reference>
<dbReference type="PANTHER" id="PTHR43712:SF17">
    <property type="entry name" value="O-METHYLTRANSFERASE"/>
    <property type="match status" value="1"/>
</dbReference>
<dbReference type="AlphaFoldDB" id="A0A6A6GL62"/>
<evidence type="ECO:0000256" key="1">
    <source>
        <dbReference type="ARBA" id="ARBA00022603"/>
    </source>
</evidence>
<dbReference type="EMBL" id="ML992503">
    <property type="protein sequence ID" value="KAF2226093.1"/>
    <property type="molecule type" value="Genomic_DNA"/>
</dbReference>
<dbReference type="InterPro" id="IPR036390">
    <property type="entry name" value="WH_DNA-bd_sf"/>
</dbReference>
<sequence>MMAATLIQSLRDFDHSSWDNEDQRVELLSAARALISKVETPFGKIMDISHSQPMLAMALKVAKDVKLFEKWVEAGSDAKSIDELCDLVGVKATLLRRLFMHLVATNVVDQVEDNSFVPSAFAKSVIEPTLFCWIDYMYEFTLPTMTAAPSFLKKNDYQEPRDSKNGIWQHAYGCPGRTIFDHCRENPAVGDMFNTCMIGWGGFRPGWLDFYPSETLLVEGNDPVLVDVGGNVGHDLELFNKKHPGYASRLVIEDLPEVVARAKCDDAITRVAHDFFTPQPIKGARAYYLKTILHDWSDQHATEILRNLKPGLTPGFSRVLINDVVIPAREPDWKATGEDLAVMCIVGSVERTADQWRKVVEDAGLSLVKIWAAPKALEGIIEAELAA</sequence>
<dbReference type="SUPFAM" id="SSF46785">
    <property type="entry name" value="Winged helix' DNA-binding domain"/>
    <property type="match status" value="1"/>
</dbReference>
<dbReference type="SUPFAM" id="SSF53335">
    <property type="entry name" value="S-adenosyl-L-methionine-dependent methyltransferases"/>
    <property type="match status" value="1"/>
</dbReference>
<evidence type="ECO:0000256" key="3">
    <source>
        <dbReference type="ARBA" id="ARBA00022691"/>
    </source>
</evidence>
<keyword evidence="2 6" id="KW-0808">Transferase</keyword>
<dbReference type="Pfam" id="PF00891">
    <property type="entry name" value="Methyltransf_2"/>
    <property type="match status" value="1"/>
</dbReference>
<dbReference type="PANTHER" id="PTHR43712">
    <property type="entry name" value="PUTATIVE (AFU_ORTHOLOGUE AFUA_4G14580)-RELATED"/>
    <property type="match status" value="1"/>
</dbReference>
<evidence type="ECO:0000313" key="7">
    <source>
        <dbReference type="Proteomes" id="UP000799538"/>
    </source>
</evidence>
<dbReference type="InterPro" id="IPR036388">
    <property type="entry name" value="WH-like_DNA-bd_sf"/>
</dbReference>
<dbReference type="OrthoDB" id="1535081at2759"/>
<keyword evidence="3" id="KW-0949">S-adenosyl-L-methionine</keyword>
<name>A0A6A6GL62_9PEZI</name>
<keyword evidence="7" id="KW-1185">Reference proteome</keyword>
<evidence type="ECO:0000256" key="2">
    <source>
        <dbReference type="ARBA" id="ARBA00022679"/>
    </source>
</evidence>
<dbReference type="InterPro" id="IPR016461">
    <property type="entry name" value="COMT-like"/>
</dbReference>
<dbReference type="InterPro" id="IPR029063">
    <property type="entry name" value="SAM-dependent_MTases_sf"/>
</dbReference>
<feature type="domain" description="O-methyltransferase C-terminal" evidence="5">
    <location>
        <begin position="163"/>
        <end position="365"/>
    </location>
</feature>
<feature type="active site" description="Proton acceptor" evidence="4">
    <location>
        <position position="294"/>
    </location>
</feature>
<dbReference type="InterPro" id="IPR001077">
    <property type="entry name" value="COMT_C"/>
</dbReference>
<evidence type="ECO:0000313" key="6">
    <source>
        <dbReference type="EMBL" id="KAF2226093.1"/>
    </source>
</evidence>